<keyword evidence="2" id="KW-1185">Reference proteome</keyword>
<evidence type="ECO:0000313" key="2">
    <source>
        <dbReference type="Proteomes" id="UP001652582"/>
    </source>
</evidence>
<keyword evidence="1" id="KW-1133">Transmembrane helix</keyword>
<reference evidence="3" key="1">
    <citation type="submission" date="2025-08" db="UniProtKB">
        <authorList>
            <consortium name="RefSeq"/>
        </authorList>
    </citation>
    <scope>IDENTIFICATION</scope>
</reference>
<protein>
    <submittedName>
        <fullName evidence="3">Uncharacterized protein LOC112054415</fullName>
    </submittedName>
</protein>
<proteinExistence type="predicted"/>
<sequence>MANMDIGIMPRKRAEHEPRLVLQQCCFCCIRLRTGSLILAYLYLIGVTLNLGYAIMGMATVISYLIQMSESFRPVLIKITLLTSVILVLNFVTIPFNVLLLVGLHTERPRYVRTYIIFQIICTILTALQQIITMCIVTQIFSTLVGVLLTLVYIAINVYYLLVLRSHYHKMVEGSDQRSQMFQNSRLTFAPKA</sequence>
<gene>
    <name evidence="3" type="primary">LOC112054415</name>
</gene>
<dbReference type="PANTHER" id="PTHR36694:SF11">
    <property type="entry name" value="LP21121P-RELATED"/>
    <property type="match status" value="1"/>
</dbReference>
<accession>A0ABM3LSF4</accession>
<dbReference type="RefSeq" id="XP_052741997.1">
    <property type="nucleotide sequence ID" value="XM_052886037.1"/>
</dbReference>
<evidence type="ECO:0000256" key="1">
    <source>
        <dbReference type="SAM" id="Phobius"/>
    </source>
</evidence>
<keyword evidence="1" id="KW-0472">Membrane</keyword>
<dbReference type="Proteomes" id="UP001652582">
    <property type="component" value="Chromosome 16"/>
</dbReference>
<feature type="transmembrane region" description="Helical" evidence="1">
    <location>
        <begin position="41"/>
        <end position="67"/>
    </location>
</feature>
<keyword evidence="1" id="KW-0812">Transmembrane</keyword>
<feature type="transmembrane region" description="Helical" evidence="1">
    <location>
        <begin position="114"/>
        <end position="134"/>
    </location>
</feature>
<organism evidence="2 3">
    <name type="scientific">Bicyclus anynana</name>
    <name type="common">Squinting bush brown butterfly</name>
    <dbReference type="NCBI Taxonomy" id="110368"/>
    <lineage>
        <taxon>Eukaryota</taxon>
        <taxon>Metazoa</taxon>
        <taxon>Ecdysozoa</taxon>
        <taxon>Arthropoda</taxon>
        <taxon>Hexapoda</taxon>
        <taxon>Insecta</taxon>
        <taxon>Pterygota</taxon>
        <taxon>Neoptera</taxon>
        <taxon>Endopterygota</taxon>
        <taxon>Lepidoptera</taxon>
        <taxon>Glossata</taxon>
        <taxon>Ditrysia</taxon>
        <taxon>Papilionoidea</taxon>
        <taxon>Nymphalidae</taxon>
        <taxon>Satyrinae</taxon>
        <taxon>Satyrini</taxon>
        <taxon>Mycalesina</taxon>
        <taxon>Bicyclus</taxon>
    </lineage>
</organism>
<dbReference type="PANTHER" id="PTHR36694">
    <property type="entry name" value="PASIFLORA 1, ISOFORM A-RELATED"/>
    <property type="match status" value="1"/>
</dbReference>
<feature type="transmembrane region" description="Helical" evidence="1">
    <location>
        <begin position="79"/>
        <end position="102"/>
    </location>
</feature>
<name>A0ABM3LSF4_BICAN</name>
<evidence type="ECO:0000313" key="3">
    <source>
        <dbReference type="RefSeq" id="XP_052741997.1"/>
    </source>
</evidence>
<dbReference type="GeneID" id="112054415"/>
<feature type="transmembrane region" description="Helical" evidence="1">
    <location>
        <begin position="140"/>
        <end position="162"/>
    </location>
</feature>